<comment type="caution">
    <text evidence="3">The sequence shown here is derived from an EMBL/GenBank/DDBJ whole genome shotgun (WGS) entry which is preliminary data.</text>
</comment>
<protein>
    <recommendedName>
        <fullName evidence="5">Lipoprotein</fullName>
    </recommendedName>
</protein>
<feature type="compositionally biased region" description="Basic and acidic residues" evidence="1">
    <location>
        <begin position="81"/>
        <end position="98"/>
    </location>
</feature>
<organism evidence="3 4">
    <name type="scientific">Sphingomonas insulae</name>
    <dbReference type="NCBI Taxonomy" id="424800"/>
    <lineage>
        <taxon>Bacteria</taxon>
        <taxon>Pseudomonadati</taxon>
        <taxon>Pseudomonadota</taxon>
        <taxon>Alphaproteobacteria</taxon>
        <taxon>Sphingomonadales</taxon>
        <taxon>Sphingomonadaceae</taxon>
        <taxon>Sphingomonas</taxon>
    </lineage>
</organism>
<keyword evidence="4" id="KW-1185">Reference proteome</keyword>
<feature type="chain" id="PRO_5046218578" description="Lipoprotein" evidence="2">
    <location>
        <begin position="43"/>
        <end position="136"/>
    </location>
</feature>
<feature type="region of interest" description="Disordered" evidence="1">
    <location>
        <begin position="77"/>
        <end position="98"/>
    </location>
</feature>
<feature type="region of interest" description="Disordered" evidence="1">
    <location>
        <begin position="112"/>
        <end position="136"/>
    </location>
</feature>
<dbReference type="EMBL" id="BAAAES010000008">
    <property type="protein sequence ID" value="GAA0667742.1"/>
    <property type="molecule type" value="Genomic_DNA"/>
</dbReference>
<evidence type="ECO:0008006" key="5">
    <source>
        <dbReference type="Google" id="ProtNLM"/>
    </source>
</evidence>
<reference evidence="3 4" key="1">
    <citation type="journal article" date="2019" name="Int. J. Syst. Evol. Microbiol.">
        <title>The Global Catalogue of Microorganisms (GCM) 10K type strain sequencing project: providing services to taxonomists for standard genome sequencing and annotation.</title>
        <authorList>
            <consortium name="The Broad Institute Genomics Platform"/>
            <consortium name="The Broad Institute Genome Sequencing Center for Infectious Disease"/>
            <person name="Wu L."/>
            <person name="Ma J."/>
        </authorList>
    </citation>
    <scope>NUCLEOTIDE SEQUENCE [LARGE SCALE GENOMIC DNA]</scope>
    <source>
        <strain evidence="3 4">JCM 14603</strain>
    </source>
</reference>
<keyword evidence="2" id="KW-0732">Signal</keyword>
<feature type="signal peptide" evidence="2">
    <location>
        <begin position="1"/>
        <end position="42"/>
    </location>
</feature>
<gene>
    <name evidence="3" type="ORF">GCM10009102_17280</name>
</gene>
<sequence>MDPKRTCRVCSGFIDWEIIMKRLLFLAAVPLALGAAACSQNAQNETAEAGNAIAADTEATTRNAVSDVDAATDQAFGSAERSLDNAGERIDAAADRTGDRLDAGADRAGAAISNGADRAADATGNALERAGRSLKD</sequence>
<evidence type="ECO:0000313" key="4">
    <source>
        <dbReference type="Proteomes" id="UP001500238"/>
    </source>
</evidence>
<name>A0ABN1HU58_9SPHN</name>
<dbReference type="Proteomes" id="UP001500238">
    <property type="component" value="Unassembled WGS sequence"/>
</dbReference>
<proteinExistence type="predicted"/>
<accession>A0ABN1HU58</accession>
<evidence type="ECO:0000313" key="3">
    <source>
        <dbReference type="EMBL" id="GAA0667742.1"/>
    </source>
</evidence>
<evidence type="ECO:0000256" key="2">
    <source>
        <dbReference type="SAM" id="SignalP"/>
    </source>
</evidence>
<evidence type="ECO:0000256" key="1">
    <source>
        <dbReference type="SAM" id="MobiDB-lite"/>
    </source>
</evidence>